<accession>A0ACC0WF68</accession>
<evidence type="ECO:0000313" key="2">
    <source>
        <dbReference type="Proteomes" id="UP001163321"/>
    </source>
</evidence>
<reference evidence="1 2" key="1">
    <citation type="journal article" date="2022" name="bioRxiv">
        <title>The genome of the oomycete Peronosclerospora sorghi, a cosmopolitan pathogen of maize and sorghum, is inflated with dispersed pseudogenes.</title>
        <authorList>
            <person name="Fletcher K."/>
            <person name="Martin F."/>
            <person name="Isakeit T."/>
            <person name="Cavanaugh K."/>
            <person name="Magill C."/>
            <person name="Michelmore R."/>
        </authorList>
    </citation>
    <scope>NUCLEOTIDE SEQUENCE [LARGE SCALE GENOMIC DNA]</scope>
    <source>
        <strain evidence="1">P6</strain>
    </source>
</reference>
<sequence length="317" mass="36129">MSANRSAEKFVKQSVVASILPSLKRNLAKQPRSHHEASIVRASVAAIFRWKERKQQSLELLFVRRCVNENDTWSGQVAFPGGRRQKQNKMNLSSLEDESNKLADWESLRETAQRETMEEVGLDLTTPHVHWIGSLPPIRTHLRSLSVSTQVFFIDEAAEEHSYQPKLQESEIADVFWVDVQELFNVHRYHVLAYPLEDSLMSFQLHPFLQSIAKTLLGNMLFDCVYLPRPNHPYPDDECLLRRPAHDFVLWGLTLRAVVKIFTIAGAPLPMRPVAQRFESKILGDIVLYCMRFPDRALAGTATLSGLLLVGIVCSKL</sequence>
<proteinExistence type="predicted"/>
<gene>
    <name evidence="1" type="ORF">PsorP6_016781</name>
</gene>
<keyword evidence="2" id="KW-1185">Reference proteome</keyword>
<evidence type="ECO:0000313" key="1">
    <source>
        <dbReference type="EMBL" id="KAI9917022.1"/>
    </source>
</evidence>
<name>A0ACC0WF68_9STRA</name>
<protein>
    <submittedName>
        <fullName evidence="1">Uncharacterized protein</fullName>
    </submittedName>
</protein>
<organism evidence="1 2">
    <name type="scientific">Peronosclerospora sorghi</name>
    <dbReference type="NCBI Taxonomy" id="230839"/>
    <lineage>
        <taxon>Eukaryota</taxon>
        <taxon>Sar</taxon>
        <taxon>Stramenopiles</taxon>
        <taxon>Oomycota</taxon>
        <taxon>Peronosporomycetes</taxon>
        <taxon>Peronosporales</taxon>
        <taxon>Peronosporaceae</taxon>
        <taxon>Peronosclerospora</taxon>
    </lineage>
</organism>
<comment type="caution">
    <text evidence="1">The sequence shown here is derived from an EMBL/GenBank/DDBJ whole genome shotgun (WGS) entry which is preliminary data.</text>
</comment>
<dbReference type="EMBL" id="CM047581">
    <property type="protein sequence ID" value="KAI9917022.1"/>
    <property type="molecule type" value="Genomic_DNA"/>
</dbReference>
<dbReference type="Proteomes" id="UP001163321">
    <property type="component" value="Chromosome 2"/>
</dbReference>